<dbReference type="PROSITE" id="PS50181">
    <property type="entry name" value="FBOX"/>
    <property type="match status" value="1"/>
</dbReference>
<dbReference type="Proteomes" id="UP000290288">
    <property type="component" value="Unassembled WGS sequence"/>
</dbReference>
<dbReference type="AlphaFoldDB" id="A0A4Q2D6J1"/>
<dbReference type="InterPro" id="IPR036047">
    <property type="entry name" value="F-box-like_dom_sf"/>
</dbReference>
<dbReference type="EMBL" id="SDEE01000602">
    <property type="protein sequence ID" value="RXW15080.1"/>
    <property type="molecule type" value="Genomic_DNA"/>
</dbReference>
<dbReference type="Gene3D" id="1.20.1280.50">
    <property type="match status" value="1"/>
</dbReference>
<keyword evidence="4" id="KW-1185">Reference proteome</keyword>
<comment type="caution">
    <text evidence="3">The sequence shown here is derived from an EMBL/GenBank/DDBJ whole genome shotgun (WGS) entry which is preliminary data.</text>
</comment>
<proteinExistence type="predicted"/>
<dbReference type="InterPro" id="IPR001810">
    <property type="entry name" value="F-box_dom"/>
</dbReference>
<evidence type="ECO:0000259" key="2">
    <source>
        <dbReference type="PROSITE" id="PS50181"/>
    </source>
</evidence>
<name>A0A4Q2D6J1_9AGAR</name>
<feature type="domain" description="F-box" evidence="2">
    <location>
        <begin position="68"/>
        <end position="112"/>
    </location>
</feature>
<feature type="compositionally biased region" description="Polar residues" evidence="1">
    <location>
        <begin position="37"/>
        <end position="54"/>
    </location>
</feature>
<feature type="compositionally biased region" description="Polar residues" evidence="1">
    <location>
        <begin position="11"/>
        <end position="20"/>
    </location>
</feature>
<dbReference type="SUPFAM" id="SSF81383">
    <property type="entry name" value="F-box domain"/>
    <property type="match status" value="1"/>
</dbReference>
<evidence type="ECO:0000256" key="1">
    <source>
        <dbReference type="SAM" id="MobiDB-lite"/>
    </source>
</evidence>
<protein>
    <recommendedName>
        <fullName evidence="2">F-box domain-containing protein</fullName>
    </recommendedName>
</protein>
<organism evidence="3 4">
    <name type="scientific">Candolleomyces aberdarensis</name>
    <dbReference type="NCBI Taxonomy" id="2316362"/>
    <lineage>
        <taxon>Eukaryota</taxon>
        <taxon>Fungi</taxon>
        <taxon>Dikarya</taxon>
        <taxon>Basidiomycota</taxon>
        <taxon>Agaricomycotina</taxon>
        <taxon>Agaricomycetes</taxon>
        <taxon>Agaricomycetidae</taxon>
        <taxon>Agaricales</taxon>
        <taxon>Agaricineae</taxon>
        <taxon>Psathyrellaceae</taxon>
        <taxon>Candolleomyces</taxon>
    </lineage>
</organism>
<evidence type="ECO:0000313" key="3">
    <source>
        <dbReference type="EMBL" id="RXW15080.1"/>
    </source>
</evidence>
<gene>
    <name evidence="3" type="ORF">EST38_g10776</name>
</gene>
<dbReference type="Pfam" id="PF12937">
    <property type="entry name" value="F-box-like"/>
    <property type="match status" value="1"/>
</dbReference>
<reference evidence="3 4" key="1">
    <citation type="submission" date="2019-01" db="EMBL/GenBank/DDBJ databases">
        <title>Draft genome sequence of Psathyrella aberdarensis IHI B618.</title>
        <authorList>
            <person name="Buettner E."/>
            <person name="Kellner H."/>
        </authorList>
    </citation>
    <scope>NUCLEOTIDE SEQUENCE [LARGE SCALE GENOMIC DNA]</scope>
    <source>
        <strain evidence="3 4">IHI B618</strain>
    </source>
</reference>
<accession>A0A4Q2D6J1</accession>
<sequence>MSLLQDVLRSYSANPAQRQQLPDHKDDSDDDYINVVSLPNTPGATRPSSPTGRNNRPVRPLIISSSRKDPLRAFPTEVSQRIFNKLPVRDLAKCALVCKKWGRSQTINYGAY</sequence>
<dbReference type="OrthoDB" id="6419443at2759"/>
<dbReference type="STRING" id="2316362.A0A4Q2D6J1"/>
<feature type="region of interest" description="Disordered" evidence="1">
    <location>
        <begin position="1"/>
        <end position="66"/>
    </location>
</feature>
<evidence type="ECO:0000313" key="4">
    <source>
        <dbReference type="Proteomes" id="UP000290288"/>
    </source>
</evidence>